<feature type="transmembrane region" description="Helical" evidence="11">
    <location>
        <begin position="150"/>
        <end position="175"/>
    </location>
</feature>
<comment type="subcellular location">
    <subcellularLocation>
        <location evidence="1">Membrane</location>
        <topology evidence="1">Multi-pass membrane protein</topology>
    </subcellularLocation>
</comment>
<evidence type="ECO:0000256" key="11">
    <source>
        <dbReference type="SAM" id="Phobius"/>
    </source>
</evidence>
<evidence type="ECO:0000256" key="5">
    <source>
        <dbReference type="ARBA" id="ARBA00022771"/>
    </source>
</evidence>
<dbReference type="EMBL" id="JABEBT010000100">
    <property type="protein sequence ID" value="KAF7632525.1"/>
    <property type="molecule type" value="Genomic_DNA"/>
</dbReference>
<keyword evidence="9 11" id="KW-0472">Membrane</keyword>
<dbReference type="PROSITE" id="PS50089">
    <property type="entry name" value="ZF_RING_2"/>
    <property type="match status" value="1"/>
</dbReference>
<feature type="domain" description="RING-type" evidence="12">
    <location>
        <begin position="67"/>
        <end position="118"/>
    </location>
</feature>
<evidence type="ECO:0000256" key="4">
    <source>
        <dbReference type="ARBA" id="ARBA00022723"/>
    </source>
</evidence>
<keyword evidence="8 11" id="KW-1133">Transmembrane helix</keyword>
<dbReference type="GO" id="GO:0004842">
    <property type="term" value="F:ubiquitin-protein transferase activity"/>
    <property type="evidence" value="ECO:0007669"/>
    <property type="project" value="TreeGrafter"/>
</dbReference>
<dbReference type="InterPro" id="IPR013083">
    <property type="entry name" value="Znf_RING/FYVE/PHD"/>
</dbReference>
<gene>
    <name evidence="14" type="ORF">Mgra_00008040</name>
</gene>
<keyword evidence="3 11" id="KW-0812">Transmembrane</keyword>
<dbReference type="SUPFAM" id="SSF57850">
    <property type="entry name" value="RING/U-box"/>
    <property type="match status" value="1"/>
</dbReference>
<evidence type="ECO:0000313" key="14">
    <source>
        <dbReference type="EMBL" id="KAF7632525.1"/>
    </source>
</evidence>
<dbReference type="PROSITE" id="PS51292">
    <property type="entry name" value="ZF_RING_CH"/>
    <property type="match status" value="1"/>
</dbReference>
<feature type="transmembrane region" description="Helical" evidence="11">
    <location>
        <begin position="195"/>
        <end position="222"/>
    </location>
</feature>
<keyword evidence="15" id="KW-1185">Reference proteome</keyword>
<keyword evidence="6" id="KW-0833">Ubl conjugation pathway</keyword>
<evidence type="ECO:0000256" key="3">
    <source>
        <dbReference type="ARBA" id="ARBA00022692"/>
    </source>
</evidence>
<dbReference type="SMART" id="SM00744">
    <property type="entry name" value="RINGv"/>
    <property type="match status" value="1"/>
</dbReference>
<feature type="domain" description="RING-CH-type" evidence="13">
    <location>
        <begin position="59"/>
        <end position="124"/>
    </location>
</feature>
<evidence type="ECO:0000256" key="9">
    <source>
        <dbReference type="ARBA" id="ARBA00023136"/>
    </source>
</evidence>
<dbReference type="Proteomes" id="UP000605970">
    <property type="component" value="Unassembled WGS sequence"/>
</dbReference>
<evidence type="ECO:0000256" key="6">
    <source>
        <dbReference type="ARBA" id="ARBA00022786"/>
    </source>
</evidence>
<dbReference type="GO" id="GO:0008270">
    <property type="term" value="F:zinc ion binding"/>
    <property type="evidence" value="ECO:0007669"/>
    <property type="project" value="UniProtKB-KW"/>
</dbReference>
<evidence type="ECO:0000259" key="12">
    <source>
        <dbReference type="PROSITE" id="PS50089"/>
    </source>
</evidence>
<accession>A0A8S9ZGW8</accession>
<evidence type="ECO:0000256" key="7">
    <source>
        <dbReference type="ARBA" id="ARBA00022833"/>
    </source>
</evidence>
<evidence type="ECO:0000259" key="13">
    <source>
        <dbReference type="PROSITE" id="PS51292"/>
    </source>
</evidence>
<reference evidence="14" key="1">
    <citation type="journal article" date="2020" name="Ecol. Evol.">
        <title>Genome structure and content of the rice root-knot nematode (Meloidogyne graminicola).</title>
        <authorList>
            <person name="Phan N.T."/>
            <person name="Danchin E.G.J."/>
            <person name="Klopp C."/>
            <person name="Perfus-Barbeoch L."/>
            <person name="Kozlowski D.K."/>
            <person name="Koutsovoulos G.D."/>
            <person name="Lopez-Roques C."/>
            <person name="Bouchez O."/>
            <person name="Zahm M."/>
            <person name="Besnard G."/>
            <person name="Bellafiore S."/>
        </authorList>
    </citation>
    <scope>NUCLEOTIDE SEQUENCE</scope>
    <source>
        <strain evidence="14">VN-18</strain>
    </source>
</reference>
<dbReference type="AlphaFoldDB" id="A0A8S9ZGW8"/>
<dbReference type="InterPro" id="IPR011016">
    <property type="entry name" value="Znf_RING-CH"/>
</dbReference>
<keyword evidence="5 10" id="KW-0863">Zinc-finger</keyword>
<dbReference type="GO" id="GO:0016567">
    <property type="term" value="P:protein ubiquitination"/>
    <property type="evidence" value="ECO:0007669"/>
    <property type="project" value="TreeGrafter"/>
</dbReference>
<keyword evidence="7" id="KW-0862">Zinc</keyword>
<dbReference type="Gene3D" id="3.30.40.10">
    <property type="entry name" value="Zinc/RING finger domain, C3HC4 (zinc finger)"/>
    <property type="match status" value="1"/>
</dbReference>
<dbReference type="PANTHER" id="PTHR46065">
    <property type="entry name" value="E3 UBIQUITIN-PROTEIN LIGASE MARCH 2/3 FAMILY MEMBER"/>
    <property type="match status" value="1"/>
</dbReference>
<dbReference type="InterPro" id="IPR001841">
    <property type="entry name" value="Znf_RING"/>
</dbReference>
<organism evidence="14 15">
    <name type="scientific">Meloidogyne graminicola</name>
    <dbReference type="NCBI Taxonomy" id="189291"/>
    <lineage>
        <taxon>Eukaryota</taxon>
        <taxon>Metazoa</taxon>
        <taxon>Ecdysozoa</taxon>
        <taxon>Nematoda</taxon>
        <taxon>Chromadorea</taxon>
        <taxon>Rhabditida</taxon>
        <taxon>Tylenchina</taxon>
        <taxon>Tylenchomorpha</taxon>
        <taxon>Tylenchoidea</taxon>
        <taxon>Meloidogynidae</taxon>
        <taxon>Meloidogyninae</taxon>
        <taxon>Meloidogyne</taxon>
    </lineage>
</organism>
<dbReference type="Pfam" id="PF12906">
    <property type="entry name" value="RINGv"/>
    <property type="match status" value="1"/>
</dbReference>
<name>A0A8S9ZGW8_9BILA</name>
<evidence type="ECO:0000313" key="15">
    <source>
        <dbReference type="Proteomes" id="UP000605970"/>
    </source>
</evidence>
<dbReference type="OrthoDB" id="273089at2759"/>
<comment type="caution">
    <text evidence="14">The sequence shown here is derived from an EMBL/GenBank/DDBJ whole genome shotgun (WGS) entry which is preliminary data.</text>
</comment>
<evidence type="ECO:0000256" key="1">
    <source>
        <dbReference type="ARBA" id="ARBA00004141"/>
    </source>
</evidence>
<proteinExistence type="predicted"/>
<dbReference type="PANTHER" id="PTHR46065:SF3">
    <property type="entry name" value="FI20425P1"/>
    <property type="match status" value="1"/>
</dbReference>
<evidence type="ECO:0000256" key="8">
    <source>
        <dbReference type="ARBA" id="ARBA00022989"/>
    </source>
</evidence>
<sequence>MVSYASSQNSVTIDDKHVVIPTGIRRVSFAIDSPTYNLNNSQFLASPILAGYPPSLWQPPSNGPAICRICYSTENSGPKTGEPLISPCHCKGTMGLYHRTCLGKWLAVSNKTCCEICQFPFQIKRTKRSVWEYLRDEDARLARRNLFLDILCFLLITPLVIVSSTVCVISSANLIREENSNRTQNTLGISGELRFEVAIGLLFLSAVLITAFCIWLGVTVTFHAKALRKWQATHWDYKVIDQLSLEESLLINGFDGRGA</sequence>
<dbReference type="GO" id="GO:0016020">
    <property type="term" value="C:membrane"/>
    <property type="evidence" value="ECO:0007669"/>
    <property type="project" value="UniProtKB-SubCell"/>
</dbReference>
<evidence type="ECO:0000256" key="2">
    <source>
        <dbReference type="ARBA" id="ARBA00022679"/>
    </source>
</evidence>
<keyword evidence="2" id="KW-0808">Transferase</keyword>
<protein>
    <submittedName>
        <fullName evidence="14">RING-CH-type domain-containing protein</fullName>
    </submittedName>
</protein>
<keyword evidence="4" id="KW-0479">Metal-binding</keyword>
<evidence type="ECO:0000256" key="10">
    <source>
        <dbReference type="PROSITE-ProRule" id="PRU00175"/>
    </source>
</evidence>